<sequence length="257" mass="29508">MGTLDVLALKFFTQNTLAVEPVSSCPVKTKPVVKPSDIDASKVRVYSEVKGAQLRTLEHTRFLPALTAIEKLQLLHTYLVLAEALRLMRVEYFFVQGSLLGVHRHGGIIPWDDDIDITINVTDWKLVRHGLSCIHGYVLAVTEYMHWKFYPVETGYPFIDIFFFTENERFLWAVSSSTSLYLVFPKQDTYPLSTGQYEGIYVPVPKNIDQIVKNRYDFDVCQSRGMDHKTSLVYPWSSISKVPCSSLTYLYLMYNLV</sequence>
<evidence type="ECO:0000259" key="1">
    <source>
        <dbReference type="Pfam" id="PF04991"/>
    </source>
</evidence>
<proteinExistence type="predicted"/>
<accession>A0AAD8C1G7</accession>
<dbReference type="GO" id="GO:0009100">
    <property type="term" value="P:glycoprotein metabolic process"/>
    <property type="evidence" value="ECO:0007669"/>
    <property type="project" value="UniProtKB-ARBA"/>
</dbReference>
<name>A0AAD8C1G7_BIOPF</name>
<dbReference type="PANTHER" id="PTHR43404">
    <property type="entry name" value="LIPOPOLYSACCHARIDE CHOLINEPHOSPHOTRANSFERASE LICD"/>
    <property type="match status" value="1"/>
</dbReference>
<dbReference type="EMBL" id="JASAOG010000016">
    <property type="protein sequence ID" value="KAK0064766.1"/>
    <property type="molecule type" value="Genomic_DNA"/>
</dbReference>
<reference evidence="2" key="2">
    <citation type="submission" date="2023-04" db="EMBL/GenBank/DDBJ databases">
        <authorList>
            <person name="Bu L."/>
            <person name="Lu L."/>
            <person name="Laidemitt M.R."/>
            <person name="Zhang S.M."/>
            <person name="Mutuku M."/>
            <person name="Mkoji G."/>
            <person name="Steinauer M."/>
            <person name="Loker E.S."/>
        </authorList>
    </citation>
    <scope>NUCLEOTIDE SEQUENCE</scope>
    <source>
        <strain evidence="2">KasaAsao</strain>
        <tissue evidence="2">Whole Snail</tissue>
    </source>
</reference>
<dbReference type="PANTHER" id="PTHR43404:SF1">
    <property type="entry name" value="MNN4P"/>
    <property type="match status" value="1"/>
</dbReference>
<evidence type="ECO:0000313" key="2">
    <source>
        <dbReference type="EMBL" id="KAK0064766.1"/>
    </source>
</evidence>
<dbReference type="Pfam" id="PF04991">
    <property type="entry name" value="LicD"/>
    <property type="match status" value="1"/>
</dbReference>
<dbReference type="InterPro" id="IPR007074">
    <property type="entry name" value="LicD/FKTN/FKRP_NTP_transf"/>
</dbReference>
<comment type="caution">
    <text evidence="2">The sequence shown here is derived from an EMBL/GenBank/DDBJ whole genome shotgun (WGS) entry which is preliminary data.</text>
</comment>
<dbReference type="AlphaFoldDB" id="A0AAD8C1G7"/>
<organism evidence="2 3">
    <name type="scientific">Biomphalaria pfeifferi</name>
    <name type="common">Bloodfluke planorb</name>
    <name type="synonym">Freshwater snail</name>
    <dbReference type="NCBI Taxonomy" id="112525"/>
    <lineage>
        <taxon>Eukaryota</taxon>
        <taxon>Metazoa</taxon>
        <taxon>Spiralia</taxon>
        <taxon>Lophotrochozoa</taxon>
        <taxon>Mollusca</taxon>
        <taxon>Gastropoda</taxon>
        <taxon>Heterobranchia</taxon>
        <taxon>Euthyneura</taxon>
        <taxon>Panpulmonata</taxon>
        <taxon>Hygrophila</taxon>
        <taxon>Lymnaeoidea</taxon>
        <taxon>Planorbidae</taxon>
        <taxon>Biomphalaria</taxon>
    </lineage>
</organism>
<keyword evidence="3" id="KW-1185">Reference proteome</keyword>
<gene>
    <name evidence="2" type="ORF">Bpfe_005855</name>
</gene>
<protein>
    <recommendedName>
        <fullName evidence="1">LicD/FKTN/FKRP nucleotidyltransferase domain-containing protein</fullName>
    </recommendedName>
</protein>
<dbReference type="Proteomes" id="UP001233172">
    <property type="component" value="Unassembled WGS sequence"/>
</dbReference>
<reference evidence="2" key="1">
    <citation type="journal article" date="2023" name="PLoS Negl. Trop. Dis.">
        <title>A genome sequence for Biomphalaria pfeifferi, the major vector snail for the human-infecting parasite Schistosoma mansoni.</title>
        <authorList>
            <person name="Bu L."/>
            <person name="Lu L."/>
            <person name="Laidemitt M.R."/>
            <person name="Zhang S.M."/>
            <person name="Mutuku M."/>
            <person name="Mkoji G."/>
            <person name="Steinauer M."/>
            <person name="Loker E.S."/>
        </authorList>
    </citation>
    <scope>NUCLEOTIDE SEQUENCE</scope>
    <source>
        <strain evidence="2">KasaAsao</strain>
    </source>
</reference>
<feature type="domain" description="LicD/FKTN/FKRP nucleotidyltransferase" evidence="1">
    <location>
        <begin position="91"/>
        <end position="125"/>
    </location>
</feature>
<dbReference type="InterPro" id="IPR052942">
    <property type="entry name" value="LPS_cholinephosphotransferase"/>
</dbReference>
<evidence type="ECO:0000313" key="3">
    <source>
        <dbReference type="Proteomes" id="UP001233172"/>
    </source>
</evidence>